<evidence type="ECO:0000313" key="3">
    <source>
        <dbReference type="EMBL" id="AXH96969.1"/>
    </source>
</evidence>
<proteinExistence type="predicted"/>
<dbReference type="Pfam" id="PF08240">
    <property type="entry name" value="ADH_N"/>
    <property type="match status" value="1"/>
</dbReference>
<dbReference type="SUPFAM" id="SSF51735">
    <property type="entry name" value="NAD(P)-binding Rossmann-fold domains"/>
    <property type="match status" value="1"/>
</dbReference>
<dbReference type="InterPro" id="IPR020843">
    <property type="entry name" value="ER"/>
</dbReference>
<dbReference type="OrthoDB" id="3175656at2"/>
<name>A0A345NPL1_9MICO</name>
<gene>
    <name evidence="3" type="ORF">DV701_13335</name>
</gene>
<dbReference type="RefSeq" id="WP_114928926.1">
    <property type="nucleotide sequence ID" value="NZ_CP031229.1"/>
</dbReference>
<dbReference type="Gene3D" id="3.90.180.10">
    <property type="entry name" value="Medium-chain alcohol dehydrogenases, catalytic domain"/>
    <property type="match status" value="1"/>
</dbReference>
<evidence type="ECO:0000313" key="4">
    <source>
        <dbReference type="Proteomes" id="UP000253790"/>
    </source>
</evidence>
<dbReference type="GO" id="GO:0016491">
    <property type="term" value="F:oxidoreductase activity"/>
    <property type="evidence" value="ECO:0007669"/>
    <property type="project" value="InterPro"/>
</dbReference>
<dbReference type="Gene3D" id="3.40.50.720">
    <property type="entry name" value="NAD(P)-binding Rossmann-like Domain"/>
    <property type="match status" value="1"/>
</dbReference>
<keyword evidence="4" id="KW-1185">Reference proteome</keyword>
<dbReference type="Pfam" id="PF13602">
    <property type="entry name" value="ADH_zinc_N_2"/>
    <property type="match status" value="1"/>
</dbReference>
<dbReference type="InterPro" id="IPR051603">
    <property type="entry name" value="Zinc-ADH_QOR/CCCR"/>
</dbReference>
<keyword evidence="1" id="KW-0521">NADP</keyword>
<dbReference type="CDD" id="cd05289">
    <property type="entry name" value="MDR_like_2"/>
    <property type="match status" value="1"/>
</dbReference>
<dbReference type="SUPFAM" id="SSF50129">
    <property type="entry name" value="GroES-like"/>
    <property type="match status" value="1"/>
</dbReference>
<evidence type="ECO:0000256" key="1">
    <source>
        <dbReference type="ARBA" id="ARBA00022857"/>
    </source>
</evidence>
<dbReference type="AlphaFoldDB" id="A0A345NPL1"/>
<reference evidence="3 4" key="1">
    <citation type="submission" date="2018-07" db="EMBL/GenBank/DDBJ databases">
        <title>Complete genome sequencing of Ornithinimicrobium sp. AMA3305.</title>
        <authorList>
            <person name="Bae J.-W."/>
        </authorList>
    </citation>
    <scope>NUCLEOTIDE SEQUENCE [LARGE SCALE GENOMIC DNA]</scope>
    <source>
        <strain evidence="3 4">AMA3305</strain>
    </source>
</reference>
<accession>A0A345NPL1</accession>
<dbReference type="Proteomes" id="UP000253790">
    <property type="component" value="Chromosome"/>
</dbReference>
<dbReference type="EMBL" id="CP031229">
    <property type="protein sequence ID" value="AXH96969.1"/>
    <property type="molecule type" value="Genomic_DNA"/>
</dbReference>
<dbReference type="PANTHER" id="PTHR44154:SF1">
    <property type="entry name" value="QUINONE OXIDOREDUCTASE"/>
    <property type="match status" value="1"/>
</dbReference>
<protein>
    <submittedName>
        <fullName evidence="3">NADP-dependent oxidoreductase</fullName>
    </submittedName>
</protein>
<dbReference type="KEGG" id="orn:DV701_13335"/>
<dbReference type="PANTHER" id="PTHR44154">
    <property type="entry name" value="QUINONE OXIDOREDUCTASE"/>
    <property type="match status" value="1"/>
</dbReference>
<dbReference type="SMART" id="SM00829">
    <property type="entry name" value="PKS_ER"/>
    <property type="match status" value="1"/>
</dbReference>
<feature type="domain" description="Enoyl reductase (ER)" evidence="2">
    <location>
        <begin position="11"/>
        <end position="299"/>
    </location>
</feature>
<dbReference type="InterPro" id="IPR011032">
    <property type="entry name" value="GroES-like_sf"/>
</dbReference>
<organism evidence="3 4">
    <name type="scientific">Ornithinimicrobium avium</name>
    <dbReference type="NCBI Taxonomy" id="2283195"/>
    <lineage>
        <taxon>Bacteria</taxon>
        <taxon>Bacillati</taxon>
        <taxon>Actinomycetota</taxon>
        <taxon>Actinomycetes</taxon>
        <taxon>Micrococcales</taxon>
        <taxon>Ornithinimicrobiaceae</taxon>
        <taxon>Ornithinimicrobium</taxon>
    </lineage>
</organism>
<evidence type="ECO:0000259" key="2">
    <source>
        <dbReference type="SMART" id="SM00829"/>
    </source>
</evidence>
<sequence length="301" mass="30863">MSRVYVFTQYGGPETEELRERPVPEPGPGQILVKVRAAGVNPADLKLREGQFGRSHTMPRTLGFEVSGVVAAVGPDVEGYAVGEAVLGPVAPGEGGFADHALLRAKDAVAKPEDVSFEVAATVPVAGTAAYDLTHQVELEEGQTMLVLGAGGGVGHMACEIGRVHRFRVIGVASEAKREIVESTGATWVASGDGAAGAVRELAPDGVDLLVDLVGGQPLRDLAPLVTSPDRIVSAADEQTATELGGSGRANDPEALEKIVGVVGHGVLTPEVAAVFPLDRAGEALAAVAEGHSRGKTVIVP</sequence>
<dbReference type="InterPro" id="IPR036291">
    <property type="entry name" value="NAD(P)-bd_dom_sf"/>
</dbReference>
<dbReference type="InterPro" id="IPR013154">
    <property type="entry name" value="ADH-like_N"/>
</dbReference>